<gene>
    <name evidence="2" type="ORF">DCS45_00525</name>
</gene>
<keyword evidence="1" id="KW-1133">Transmembrane helix</keyword>
<proteinExistence type="predicted"/>
<comment type="caution">
    <text evidence="2">The sequence shown here is derived from an EMBL/GenBank/DDBJ whole genome shotgun (WGS) entry which is preliminary data.</text>
</comment>
<accession>A0A348W732</accession>
<evidence type="ECO:0000256" key="1">
    <source>
        <dbReference type="SAM" id="Phobius"/>
    </source>
</evidence>
<dbReference type="Proteomes" id="UP000264719">
    <property type="component" value="Unassembled WGS sequence"/>
</dbReference>
<keyword evidence="1" id="KW-0812">Transmembrane</keyword>
<evidence type="ECO:0000313" key="2">
    <source>
        <dbReference type="EMBL" id="HAR50344.1"/>
    </source>
</evidence>
<name>A0A348W732_9RHOB</name>
<keyword evidence="1" id="KW-0472">Membrane</keyword>
<reference evidence="2 3" key="1">
    <citation type="journal article" date="2018" name="Nat. Biotechnol.">
        <title>A standardized bacterial taxonomy based on genome phylogeny substantially revises the tree of life.</title>
        <authorList>
            <person name="Parks D.H."/>
            <person name="Chuvochina M."/>
            <person name="Waite D.W."/>
            <person name="Rinke C."/>
            <person name="Skarshewski A."/>
            <person name="Chaumeil P.A."/>
            <person name="Hugenholtz P."/>
        </authorList>
    </citation>
    <scope>NUCLEOTIDE SEQUENCE [LARGE SCALE GENOMIC DNA]</scope>
    <source>
        <strain evidence="2">UBA9169</strain>
    </source>
</reference>
<sequence>MVKTHTQAGRQIVGRLIKWLFYLVILAFIALVAYAYLGPFFGADFSPPRQEIRQEIILEGN</sequence>
<evidence type="ECO:0000313" key="3">
    <source>
        <dbReference type="Proteomes" id="UP000264719"/>
    </source>
</evidence>
<dbReference type="EMBL" id="DMVW01000010">
    <property type="protein sequence ID" value="HAR50344.1"/>
    <property type="molecule type" value="Genomic_DNA"/>
</dbReference>
<dbReference type="AlphaFoldDB" id="A0A348W732"/>
<protein>
    <submittedName>
        <fullName evidence="2">Uncharacterized protein</fullName>
    </submittedName>
</protein>
<feature type="transmembrane region" description="Helical" evidence="1">
    <location>
        <begin position="20"/>
        <end position="37"/>
    </location>
</feature>
<organism evidence="2 3">
    <name type="scientific">Roseovarius nubinhibens</name>
    <dbReference type="NCBI Taxonomy" id="314263"/>
    <lineage>
        <taxon>Bacteria</taxon>
        <taxon>Pseudomonadati</taxon>
        <taxon>Pseudomonadota</taxon>
        <taxon>Alphaproteobacteria</taxon>
        <taxon>Rhodobacterales</taxon>
        <taxon>Roseobacteraceae</taxon>
        <taxon>Roseovarius</taxon>
    </lineage>
</organism>